<reference evidence="3 4" key="1">
    <citation type="journal article" date="2017" name="Int. J. Parasitol.">
        <title>The genome of the protozoan parasite Cystoisospora suis and a reverse vaccinology approach to identify vaccine candidates.</title>
        <authorList>
            <person name="Palmieri N."/>
            <person name="Shrestha A."/>
            <person name="Ruttkowski B."/>
            <person name="Beck T."/>
            <person name="Vogl C."/>
            <person name="Tomley F."/>
            <person name="Blake D.P."/>
            <person name="Joachim A."/>
        </authorList>
    </citation>
    <scope>NUCLEOTIDE SEQUENCE [LARGE SCALE GENOMIC DNA]</scope>
    <source>
        <strain evidence="3 4">Wien I</strain>
    </source>
</reference>
<accession>A0A2C6KMS3</accession>
<name>A0A2C6KMS3_9APIC</name>
<keyword evidence="2" id="KW-0732">Signal</keyword>
<comment type="caution">
    <text evidence="3">The sequence shown here is derived from an EMBL/GenBank/DDBJ whole genome shotgun (WGS) entry which is preliminary data.</text>
</comment>
<dbReference type="EMBL" id="MIGC01004576">
    <property type="protein sequence ID" value="PHJ17918.1"/>
    <property type="molecule type" value="Genomic_DNA"/>
</dbReference>
<evidence type="ECO:0000313" key="3">
    <source>
        <dbReference type="EMBL" id="PHJ17918.1"/>
    </source>
</evidence>
<evidence type="ECO:0000313" key="4">
    <source>
        <dbReference type="Proteomes" id="UP000221165"/>
    </source>
</evidence>
<feature type="compositionally biased region" description="Polar residues" evidence="1">
    <location>
        <begin position="48"/>
        <end position="65"/>
    </location>
</feature>
<dbReference type="GeneID" id="94431598"/>
<feature type="chain" id="PRO_5013061658" evidence="2">
    <location>
        <begin position="23"/>
        <end position="271"/>
    </location>
</feature>
<sequence>MCAAILLYCSAVHILTSPPAASDGRSILSFSRRLLTAVWRTLSPVKQPGQQKPTGLQSKNQQTPWYSAPPSSGVGVENEVTPALSVNNVCTLPQQALDPAVIFYLCNVVDLLCCAVQVLPPTSNSRLQTDGQAVVVPAWKNRASIPRLSGERRVCEVAPGTFGGDKASKELGSRRVLECLAPCPSEVVGNLIKLYVEIGVKVHSDTIDRASSPEPSTMHARSGISESAIDEAIAETREIFCQWHRRWNSGGYVVRAEVAAAALQGVRSGAK</sequence>
<dbReference type="Proteomes" id="UP000221165">
    <property type="component" value="Unassembled WGS sequence"/>
</dbReference>
<dbReference type="AlphaFoldDB" id="A0A2C6KMS3"/>
<feature type="region of interest" description="Disordered" evidence="1">
    <location>
        <begin position="45"/>
        <end position="72"/>
    </location>
</feature>
<keyword evidence="4" id="KW-1185">Reference proteome</keyword>
<feature type="signal peptide" evidence="2">
    <location>
        <begin position="1"/>
        <end position="22"/>
    </location>
</feature>
<evidence type="ECO:0000256" key="2">
    <source>
        <dbReference type="SAM" id="SignalP"/>
    </source>
</evidence>
<protein>
    <submittedName>
        <fullName evidence="3">Uncharacterized protein</fullName>
    </submittedName>
</protein>
<evidence type="ECO:0000256" key="1">
    <source>
        <dbReference type="SAM" id="MobiDB-lite"/>
    </source>
</evidence>
<dbReference type="VEuPathDB" id="ToxoDB:CSUI_008253"/>
<organism evidence="3 4">
    <name type="scientific">Cystoisospora suis</name>
    <dbReference type="NCBI Taxonomy" id="483139"/>
    <lineage>
        <taxon>Eukaryota</taxon>
        <taxon>Sar</taxon>
        <taxon>Alveolata</taxon>
        <taxon>Apicomplexa</taxon>
        <taxon>Conoidasida</taxon>
        <taxon>Coccidia</taxon>
        <taxon>Eucoccidiorida</taxon>
        <taxon>Eimeriorina</taxon>
        <taxon>Sarcocystidae</taxon>
        <taxon>Cystoisospora</taxon>
    </lineage>
</organism>
<proteinExistence type="predicted"/>
<dbReference type="RefSeq" id="XP_067919632.1">
    <property type="nucleotide sequence ID" value="XM_068068387.1"/>
</dbReference>
<gene>
    <name evidence="3" type="ORF">CSUI_008253</name>
</gene>